<accession>A0AAD2H7N7</accession>
<reference evidence="1" key="1">
    <citation type="submission" date="2023-11" db="EMBL/GenBank/DDBJ databases">
        <authorList>
            <person name="De Vega J J."/>
            <person name="De Vega J J."/>
        </authorList>
    </citation>
    <scope>NUCLEOTIDE SEQUENCE</scope>
</reference>
<organism evidence="1 3">
    <name type="scientific">Mycena citricolor</name>
    <dbReference type="NCBI Taxonomy" id="2018698"/>
    <lineage>
        <taxon>Eukaryota</taxon>
        <taxon>Fungi</taxon>
        <taxon>Dikarya</taxon>
        <taxon>Basidiomycota</taxon>
        <taxon>Agaricomycotina</taxon>
        <taxon>Agaricomycetes</taxon>
        <taxon>Agaricomycetidae</taxon>
        <taxon>Agaricales</taxon>
        <taxon>Marasmiineae</taxon>
        <taxon>Mycenaceae</taxon>
        <taxon>Mycena</taxon>
    </lineage>
</organism>
<comment type="caution">
    <text evidence="1">The sequence shown here is derived from an EMBL/GenBank/DDBJ whole genome shotgun (WGS) entry which is preliminary data.</text>
</comment>
<proteinExistence type="predicted"/>
<dbReference type="AlphaFoldDB" id="A0AAD2H7N7"/>
<keyword evidence="3" id="KW-1185">Reference proteome</keyword>
<evidence type="ECO:0000313" key="3">
    <source>
        <dbReference type="Proteomes" id="UP001295794"/>
    </source>
</evidence>
<dbReference type="Proteomes" id="UP001295794">
    <property type="component" value="Unassembled WGS sequence"/>
</dbReference>
<dbReference type="EMBL" id="CAVNYO010000138">
    <property type="protein sequence ID" value="CAK5268892.1"/>
    <property type="molecule type" value="Genomic_DNA"/>
</dbReference>
<dbReference type="EMBL" id="CAVNYO010000158">
    <property type="protein sequence ID" value="CAK5269972.1"/>
    <property type="molecule type" value="Genomic_DNA"/>
</dbReference>
<sequence>TADLVLFHPLELSKCWVSRIETNTIFPAAGPNYPVNSCLRISHTQPQCIRLLTTEKRCSCLAPGYLSRIGRNIFDLQFAFICSRILEIALGLQELPGYMPQRRGDILSASGGPCDAEERAPAEDIEITQCGRECRTDNQQQ</sequence>
<feature type="non-terminal residue" evidence="1">
    <location>
        <position position="141"/>
    </location>
</feature>
<evidence type="ECO:0000313" key="2">
    <source>
        <dbReference type="EMBL" id="CAK5269972.1"/>
    </source>
</evidence>
<evidence type="ECO:0000313" key="1">
    <source>
        <dbReference type="EMBL" id="CAK5268892.1"/>
    </source>
</evidence>
<name>A0AAD2H7N7_9AGAR</name>
<protein>
    <submittedName>
        <fullName evidence="1">Uncharacterized protein</fullName>
    </submittedName>
</protein>
<gene>
    <name evidence="1" type="ORF">MYCIT1_LOCUS12217</name>
    <name evidence="2" type="ORF">MYCIT1_LOCUS14099</name>
</gene>